<dbReference type="Proteomes" id="UP001222325">
    <property type="component" value="Unassembled WGS sequence"/>
</dbReference>
<sequence>MAAENSQLIADLSDQELQDLGFLGPDVHEDVQSAVLAAQNAMGLFRWLTVSHVQSLNTYATFHTSPPPSPISPASDTTAFSLLADATVVDPDLASPFEKAFFYKGVSEDHPPLLHRSDIQKRPFVLPAPEDQHTAIPDRTAHGATHPSLTPDLWRQDVGPAIVSLLGGKEFNVHISSMFPVQFSIPDAEGNPVLEEHLVVWISVFPGTTSEESCRDASWPILAILEKHNVKDAAVHWIEGAPERFGPGPAMMEFVDDTDPTAYIRRAVTAVLGAPLAPHTRQANDGQGSLGVFFHEGRDKHGKNSDRVLAFTNKHVVSEGTKTDYEPGRSGACKQYIRNCGLRRYERMLEETRAAIAKKVGEGKFVAEQLDQNVFATDMARRLKEAQLKTLEEDVVMLDDFLRLAKSSRAEIDNRAVGWLDYAPCIQNDVDTRRYTWDGAVFELDKARWEQQFQGNHVYLGGKFSFDDITKFFSPSNTNLPSFKYPLDHLLRLQGFVEPEDMKKPYFFDELGNRCSIVAKQGQTTDLTFGRFSEFEAYVVSDLAGSWEVAVLNHAKESFSYKGDSGSCIFNAEGKMVAFLHSGMPRHMSSHVTFGTPAHFVRDQIKKRYPHADFDRVTFSDVAA</sequence>
<proteinExistence type="predicted"/>
<evidence type="ECO:0000313" key="1">
    <source>
        <dbReference type="EMBL" id="KAJ7092352.1"/>
    </source>
</evidence>
<keyword evidence="2" id="KW-1185">Reference proteome</keyword>
<dbReference type="EMBL" id="JARJCN010000018">
    <property type="protein sequence ID" value="KAJ7092352.1"/>
    <property type="molecule type" value="Genomic_DNA"/>
</dbReference>
<evidence type="ECO:0000313" key="2">
    <source>
        <dbReference type="Proteomes" id="UP001222325"/>
    </source>
</evidence>
<name>A0AAD6XTU8_9AGAR</name>
<comment type="caution">
    <text evidence="1">The sequence shown here is derived from an EMBL/GenBank/DDBJ whole genome shotgun (WGS) entry which is preliminary data.</text>
</comment>
<dbReference type="AlphaFoldDB" id="A0AAD6XTU8"/>
<accession>A0AAD6XTU8</accession>
<gene>
    <name evidence="1" type="ORF">B0H15DRAFT_1021089</name>
</gene>
<organism evidence="1 2">
    <name type="scientific">Mycena belliarum</name>
    <dbReference type="NCBI Taxonomy" id="1033014"/>
    <lineage>
        <taxon>Eukaryota</taxon>
        <taxon>Fungi</taxon>
        <taxon>Dikarya</taxon>
        <taxon>Basidiomycota</taxon>
        <taxon>Agaricomycotina</taxon>
        <taxon>Agaricomycetes</taxon>
        <taxon>Agaricomycetidae</taxon>
        <taxon>Agaricales</taxon>
        <taxon>Marasmiineae</taxon>
        <taxon>Mycenaceae</taxon>
        <taxon>Mycena</taxon>
    </lineage>
</organism>
<protein>
    <submittedName>
        <fullName evidence="1">Uncharacterized protein</fullName>
    </submittedName>
</protein>
<reference evidence="1" key="1">
    <citation type="submission" date="2023-03" db="EMBL/GenBank/DDBJ databases">
        <title>Massive genome expansion in bonnet fungi (Mycena s.s.) driven by repeated elements and novel gene families across ecological guilds.</title>
        <authorList>
            <consortium name="Lawrence Berkeley National Laboratory"/>
            <person name="Harder C.B."/>
            <person name="Miyauchi S."/>
            <person name="Viragh M."/>
            <person name="Kuo A."/>
            <person name="Thoen E."/>
            <person name="Andreopoulos B."/>
            <person name="Lu D."/>
            <person name="Skrede I."/>
            <person name="Drula E."/>
            <person name="Henrissat B."/>
            <person name="Morin E."/>
            <person name="Kohler A."/>
            <person name="Barry K."/>
            <person name="LaButti K."/>
            <person name="Morin E."/>
            <person name="Salamov A."/>
            <person name="Lipzen A."/>
            <person name="Mereny Z."/>
            <person name="Hegedus B."/>
            <person name="Baldrian P."/>
            <person name="Stursova M."/>
            <person name="Weitz H."/>
            <person name="Taylor A."/>
            <person name="Grigoriev I.V."/>
            <person name="Nagy L.G."/>
            <person name="Martin F."/>
            <person name="Kauserud H."/>
        </authorList>
    </citation>
    <scope>NUCLEOTIDE SEQUENCE</scope>
    <source>
        <strain evidence="1">CBHHK173m</strain>
    </source>
</reference>